<dbReference type="PRINTS" id="PR01415">
    <property type="entry name" value="ANKYRIN"/>
</dbReference>
<dbReference type="Pfam" id="PF00023">
    <property type="entry name" value="Ank"/>
    <property type="match status" value="1"/>
</dbReference>
<evidence type="ECO:0000256" key="2">
    <source>
        <dbReference type="ARBA" id="ARBA00023043"/>
    </source>
</evidence>
<evidence type="ECO:0000256" key="3">
    <source>
        <dbReference type="PROSITE-ProRule" id="PRU00023"/>
    </source>
</evidence>
<protein>
    <submittedName>
        <fullName evidence="6">ANK_REP_REGION domain-containing protein</fullName>
    </submittedName>
</protein>
<reference evidence="4 5" key="2">
    <citation type="submission" date="2018-11" db="EMBL/GenBank/DDBJ databases">
        <authorList>
            <consortium name="Pathogen Informatics"/>
        </authorList>
    </citation>
    <scope>NUCLEOTIDE SEQUENCE [LARGE SCALE GENOMIC DNA]</scope>
</reference>
<dbReference type="PROSITE" id="PS50297">
    <property type="entry name" value="ANK_REP_REGION"/>
    <property type="match status" value="4"/>
</dbReference>
<gene>
    <name evidence="4" type="ORF">TASK_LOCUS3921</name>
</gene>
<dbReference type="AlphaFoldDB" id="A0A0R3W299"/>
<dbReference type="Proteomes" id="UP000282613">
    <property type="component" value="Unassembled WGS sequence"/>
</dbReference>
<dbReference type="PROSITE" id="PS50088">
    <property type="entry name" value="ANK_REPEAT"/>
    <property type="match status" value="4"/>
</dbReference>
<organism evidence="6">
    <name type="scientific">Taenia asiatica</name>
    <name type="common">Asian tapeworm</name>
    <dbReference type="NCBI Taxonomy" id="60517"/>
    <lineage>
        <taxon>Eukaryota</taxon>
        <taxon>Metazoa</taxon>
        <taxon>Spiralia</taxon>
        <taxon>Lophotrochozoa</taxon>
        <taxon>Platyhelminthes</taxon>
        <taxon>Cestoda</taxon>
        <taxon>Eucestoda</taxon>
        <taxon>Cyclophyllidea</taxon>
        <taxon>Taeniidae</taxon>
        <taxon>Taenia</taxon>
    </lineage>
</organism>
<keyword evidence="2 3" id="KW-0040">ANK repeat</keyword>
<feature type="repeat" description="ANK" evidence="3">
    <location>
        <begin position="148"/>
        <end position="180"/>
    </location>
</feature>
<dbReference type="InterPro" id="IPR050663">
    <property type="entry name" value="Ankyrin-SOCS_Box"/>
</dbReference>
<dbReference type="PANTHER" id="PTHR24193:SF121">
    <property type="entry name" value="ADA2A-CONTAINING COMPLEX COMPONENT 3, ISOFORM D"/>
    <property type="match status" value="1"/>
</dbReference>
<keyword evidence="5" id="KW-1185">Reference proteome</keyword>
<dbReference type="GO" id="GO:0005634">
    <property type="term" value="C:nucleus"/>
    <property type="evidence" value="ECO:0007669"/>
    <property type="project" value="TreeGrafter"/>
</dbReference>
<feature type="repeat" description="ANK" evidence="3">
    <location>
        <begin position="285"/>
        <end position="317"/>
    </location>
</feature>
<proteinExistence type="predicted"/>
<dbReference type="SMART" id="SM00248">
    <property type="entry name" value="ANK"/>
    <property type="match status" value="5"/>
</dbReference>
<dbReference type="WBParaSite" id="TASK_0000392001-mRNA-1">
    <property type="protein sequence ID" value="TASK_0000392001-mRNA-1"/>
    <property type="gene ID" value="TASK_0000392001"/>
</dbReference>
<dbReference type="GO" id="GO:0000976">
    <property type="term" value="F:transcription cis-regulatory region binding"/>
    <property type="evidence" value="ECO:0007669"/>
    <property type="project" value="TreeGrafter"/>
</dbReference>
<accession>A0A0R3W299</accession>
<dbReference type="GO" id="GO:0045944">
    <property type="term" value="P:positive regulation of transcription by RNA polymerase II"/>
    <property type="evidence" value="ECO:0007669"/>
    <property type="project" value="TreeGrafter"/>
</dbReference>
<dbReference type="Gene3D" id="1.25.40.20">
    <property type="entry name" value="Ankyrin repeat-containing domain"/>
    <property type="match status" value="2"/>
</dbReference>
<evidence type="ECO:0000313" key="5">
    <source>
        <dbReference type="Proteomes" id="UP000282613"/>
    </source>
</evidence>
<sequence length="342" mass="37966">MKAIDVAELYPPFPYISVPDFHTVKIDWYECLEELEEQGMNVAMEVTLKPVGSKTWDRIYFKKMCCTSRGKGSYCIYEDLQGSTEYEMRLRFKCDDNYGPYGNSEVFETPSEPVTAFDLHKAIKFEDIDALNAMLTESNAKIEFTDQMDYTPLMAAVSRNNKAIIRILLSYGANVNTANKLGRTALMLASNKGYIDIVDILIKKGASVNARDIHGMTALFYAVDGEFSNVVRALVRAGADVNHCESDNGYTPLIRLACLANNGNPKVGDTLIECGAKVNQQDKFGQTALIHCAFHRNHADLAKVLLQHGADLSIRNNKKNTAADIAKSLDNTVSLVYIGAFI</sequence>
<name>A0A0R3W299_TAEAS</name>
<dbReference type="OrthoDB" id="9995210at2759"/>
<dbReference type="STRING" id="60517.A0A0R3W299"/>
<dbReference type="InterPro" id="IPR036770">
    <property type="entry name" value="Ankyrin_rpt-contain_sf"/>
</dbReference>
<keyword evidence="1" id="KW-0677">Repeat</keyword>
<dbReference type="SUPFAM" id="SSF48403">
    <property type="entry name" value="Ankyrin repeat"/>
    <property type="match status" value="1"/>
</dbReference>
<evidence type="ECO:0000256" key="1">
    <source>
        <dbReference type="ARBA" id="ARBA00022737"/>
    </source>
</evidence>
<feature type="repeat" description="ANK" evidence="3">
    <location>
        <begin position="214"/>
        <end position="246"/>
    </location>
</feature>
<reference evidence="6" key="1">
    <citation type="submission" date="2016-03" db="UniProtKB">
        <authorList>
            <consortium name="WormBaseParasite"/>
        </authorList>
    </citation>
    <scope>IDENTIFICATION</scope>
</reference>
<dbReference type="PANTHER" id="PTHR24193">
    <property type="entry name" value="ANKYRIN REPEAT PROTEIN"/>
    <property type="match status" value="1"/>
</dbReference>
<dbReference type="EMBL" id="UYRS01018319">
    <property type="protein sequence ID" value="VDK32578.1"/>
    <property type="molecule type" value="Genomic_DNA"/>
</dbReference>
<dbReference type="Pfam" id="PF12796">
    <property type="entry name" value="Ank_2"/>
    <property type="match status" value="2"/>
</dbReference>
<evidence type="ECO:0000313" key="4">
    <source>
        <dbReference type="EMBL" id="VDK32578.1"/>
    </source>
</evidence>
<dbReference type="InterPro" id="IPR002110">
    <property type="entry name" value="Ankyrin_rpt"/>
</dbReference>
<feature type="repeat" description="ANK" evidence="3">
    <location>
        <begin position="181"/>
        <end position="213"/>
    </location>
</feature>
<evidence type="ECO:0000313" key="6">
    <source>
        <dbReference type="WBParaSite" id="TASK_0000392001-mRNA-1"/>
    </source>
</evidence>